<dbReference type="Pfam" id="PF14505">
    <property type="entry name" value="DUF4438"/>
    <property type="match status" value="1"/>
</dbReference>
<sequence length="284" mass="30674">MIKTNKEKVVKWSAQGKIHHPTGGNYRISHNGEPMILPATGGISYNVAIGDCAFGWEGDHVEPGVSIRNENSSENAALMTFACIGNEAKIISGDAKGKKGYVTGMHGGIDHVLIHFEKDILEDLAIDDKILIKAYGQGLKLVENENIRIMNIDPDLFEKLNIKEEEGKLKVNVVGKVPAYLMGSGIGSKSAATDGDYDIMTADMQEIKRLGLDKLKFGDLVLLQDCDNTYGIGYLKGSVSIGVIVHSDCIKSGHGPGVTVIMTTKESIIEGVIDENANISNYIK</sequence>
<evidence type="ECO:0000259" key="1">
    <source>
        <dbReference type="Pfam" id="PF14505"/>
    </source>
</evidence>
<accession>A0ABT7EAM5</accession>
<dbReference type="Proteomes" id="UP001301012">
    <property type="component" value="Unassembled WGS sequence"/>
</dbReference>
<comment type="caution">
    <text evidence="3">The sequence shown here is derived from an EMBL/GenBank/DDBJ whole genome shotgun (WGS) entry which is preliminary data.</text>
</comment>
<keyword evidence="4" id="KW-1185">Reference proteome</keyword>
<dbReference type="InterPro" id="IPR044910">
    <property type="entry name" value="TM_1086_SG_dom"/>
</dbReference>
<evidence type="ECO:0000313" key="3">
    <source>
        <dbReference type="EMBL" id="MDK2563979.1"/>
    </source>
</evidence>
<dbReference type="Gene3D" id="4.10.1180.10">
    <property type="entry name" value="tm1086 domain"/>
    <property type="match status" value="1"/>
</dbReference>
<feature type="domain" description="DUF4438" evidence="2">
    <location>
        <begin position="159"/>
        <end position="283"/>
    </location>
</feature>
<evidence type="ECO:0000313" key="4">
    <source>
        <dbReference type="Proteomes" id="UP001301012"/>
    </source>
</evidence>
<feature type="domain" description="DUF4438" evidence="1">
    <location>
        <begin position="26"/>
        <end position="158"/>
    </location>
</feature>
<dbReference type="InterPro" id="IPR029433">
    <property type="entry name" value="DUF4438_N"/>
</dbReference>
<dbReference type="InterPro" id="IPR048399">
    <property type="entry name" value="DUF4438_C"/>
</dbReference>
<protein>
    <submittedName>
        <fullName evidence="3">DUF4438 domain-containing protein</fullName>
    </submittedName>
</protein>
<dbReference type="InterPro" id="IPR044909">
    <property type="entry name" value="TM_1086_sf"/>
</dbReference>
<dbReference type="Gene3D" id="2.102.30.10">
    <property type="entry name" value="tm1086 (SG structure) domain"/>
    <property type="match status" value="1"/>
</dbReference>
<dbReference type="Pfam" id="PF20999">
    <property type="entry name" value="DUF4438_C"/>
    <property type="match status" value="1"/>
</dbReference>
<evidence type="ECO:0000259" key="2">
    <source>
        <dbReference type="Pfam" id="PF20999"/>
    </source>
</evidence>
<name>A0ABT7EAM5_9FIRM</name>
<dbReference type="RefSeq" id="WP_284132909.1">
    <property type="nucleotide sequence ID" value="NZ_JASKYM010000004.1"/>
</dbReference>
<gene>
    <name evidence="3" type="ORF">QOZ84_10485</name>
</gene>
<reference evidence="3 4" key="1">
    <citation type="submission" date="2023-05" db="EMBL/GenBank/DDBJ databases">
        <title>Rombocin, a short stable natural nisin variant, displays selective antimicrobial activity against Listeria monocytogenes and employs dual mode of action to kill target bacterial strains.</title>
        <authorList>
            <person name="Wambui J."/>
            <person name="Stephan R."/>
            <person name="Kuipers O.P."/>
        </authorList>
    </citation>
    <scope>NUCLEOTIDE SEQUENCE [LARGE SCALE GENOMIC DNA]</scope>
    <source>
        <strain evidence="3 4">RC002</strain>
    </source>
</reference>
<dbReference type="EMBL" id="JASKYM010000004">
    <property type="protein sequence ID" value="MDK2563979.1"/>
    <property type="molecule type" value="Genomic_DNA"/>
</dbReference>
<dbReference type="Gene3D" id="2.40.10.170">
    <property type="match status" value="1"/>
</dbReference>
<proteinExistence type="predicted"/>
<organism evidence="3 4">
    <name type="scientific">Romboutsia sedimentorum</name>
    <dbReference type="NCBI Taxonomy" id="1368474"/>
    <lineage>
        <taxon>Bacteria</taxon>
        <taxon>Bacillati</taxon>
        <taxon>Bacillota</taxon>
        <taxon>Clostridia</taxon>
        <taxon>Peptostreptococcales</taxon>
        <taxon>Peptostreptococcaceae</taxon>
        <taxon>Romboutsia</taxon>
    </lineage>
</organism>